<feature type="domain" description="RNA polymerase sigma factor 70 region 4 type 2" evidence="6">
    <location>
        <begin position="131"/>
        <end position="181"/>
    </location>
</feature>
<keyword evidence="2" id="KW-0805">Transcription regulation</keyword>
<comment type="similarity">
    <text evidence="1">Belongs to the sigma-70 factor family. ECF subfamily.</text>
</comment>
<evidence type="ECO:0000256" key="2">
    <source>
        <dbReference type="ARBA" id="ARBA00023015"/>
    </source>
</evidence>
<evidence type="ECO:0000313" key="7">
    <source>
        <dbReference type="EMBL" id="GAA4447391.1"/>
    </source>
</evidence>
<dbReference type="PANTHER" id="PTHR43133">
    <property type="entry name" value="RNA POLYMERASE ECF-TYPE SIGMA FACTO"/>
    <property type="match status" value="1"/>
</dbReference>
<dbReference type="CDD" id="cd06171">
    <property type="entry name" value="Sigma70_r4"/>
    <property type="match status" value="1"/>
</dbReference>
<keyword evidence="3" id="KW-0731">Sigma factor</keyword>
<accession>A0ABP8MAF4</accession>
<protein>
    <recommendedName>
        <fullName evidence="9">Sigma-70 family RNA polymerase sigma factor</fullName>
    </recommendedName>
</protein>
<dbReference type="EMBL" id="BAABEY010000036">
    <property type="protein sequence ID" value="GAA4447391.1"/>
    <property type="molecule type" value="Genomic_DNA"/>
</dbReference>
<dbReference type="Proteomes" id="UP001501508">
    <property type="component" value="Unassembled WGS sequence"/>
</dbReference>
<dbReference type="SUPFAM" id="SSF88659">
    <property type="entry name" value="Sigma3 and sigma4 domains of RNA polymerase sigma factors"/>
    <property type="match status" value="1"/>
</dbReference>
<proteinExistence type="inferred from homology"/>
<sequence length="209" mass="24490">MEERAETGLINNALVFDGLWDSFRNGDERAFEEIFKTYYPVLKQYGMRLVGDEAEVQDSIQALFLQIWDRRKFLGPTTSIRNYLLAAVRRSLLKKAGRISSLDIDDHLDFHAELSVEHALIRDHTESENARLIRAAFDRIPSRQKEAIYLRFYEEQDFDQISGIMNISTRAVYKLIYKGLNSLQSYLNRKHIDLTYLLPVPFYQLAGWF</sequence>
<dbReference type="InterPro" id="IPR013325">
    <property type="entry name" value="RNA_pol_sigma_r2"/>
</dbReference>
<name>A0ABP8MAF4_9BACT</name>
<dbReference type="RefSeq" id="WP_345032916.1">
    <property type="nucleotide sequence ID" value="NZ_BAABEY010000036.1"/>
</dbReference>
<dbReference type="Pfam" id="PF04542">
    <property type="entry name" value="Sigma70_r2"/>
    <property type="match status" value="1"/>
</dbReference>
<dbReference type="Pfam" id="PF08281">
    <property type="entry name" value="Sigma70_r4_2"/>
    <property type="match status" value="1"/>
</dbReference>
<evidence type="ECO:0000259" key="5">
    <source>
        <dbReference type="Pfam" id="PF04542"/>
    </source>
</evidence>
<evidence type="ECO:0000256" key="1">
    <source>
        <dbReference type="ARBA" id="ARBA00010641"/>
    </source>
</evidence>
<evidence type="ECO:0008006" key="9">
    <source>
        <dbReference type="Google" id="ProtNLM"/>
    </source>
</evidence>
<comment type="caution">
    <text evidence="7">The sequence shown here is derived from an EMBL/GenBank/DDBJ whole genome shotgun (WGS) entry which is preliminary data.</text>
</comment>
<dbReference type="SUPFAM" id="SSF88946">
    <property type="entry name" value="Sigma2 domain of RNA polymerase sigma factors"/>
    <property type="match status" value="1"/>
</dbReference>
<evidence type="ECO:0000256" key="3">
    <source>
        <dbReference type="ARBA" id="ARBA00023082"/>
    </source>
</evidence>
<evidence type="ECO:0000256" key="4">
    <source>
        <dbReference type="ARBA" id="ARBA00023163"/>
    </source>
</evidence>
<keyword evidence="8" id="KW-1185">Reference proteome</keyword>
<dbReference type="Gene3D" id="1.10.10.10">
    <property type="entry name" value="Winged helix-like DNA-binding domain superfamily/Winged helix DNA-binding domain"/>
    <property type="match status" value="1"/>
</dbReference>
<dbReference type="PANTHER" id="PTHR43133:SF46">
    <property type="entry name" value="RNA POLYMERASE SIGMA-70 FACTOR ECF SUBFAMILY"/>
    <property type="match status" value="1"/>
</dbReference>
<dbReference type="Gene3D" id="1.10.1740.10">
    <property type="match status" value="1"/>
</dbReference>
<dbReference type="InterPro" id="IPR039425">
    <property type="entry name" value="RNA_pol_sigma-70-like"/>
</dbReference>
<dbReference type="NCBIfam" id="TIGR02937">
    <property type="entry name" value="sigma70-ECF"/>
    <property type="match status" value="1"/>
</dbReference>
<feature type="domain" description="RNA polymerase sigma-70 region 2" evidence="5">
    <location>
        <begin position="35"/>
        <end position="93"/>
    </location>
</feature>
<dbReference type="InterPro" id="IPR014284">
    <property type="entry name" value="RNA_pol_sigma-70_dom"/>
</dbReference>
<keyword evidence="4" id="KW-0804">Transcription</keyword>
<gene>
    <name evidence="7" type="ORF">GCM10023091_42200</name>
</gene>
<dbReference type="InterPro" id="IPR036388">
    <property type="entry name" value="WH-like_DNA-bd_sf"/>
</dbReference>
<reference evidence="8" key="1">
    <citation type="journal article" date="2019" name="Int. J. Syst. Evol. Microbiol.">
        <title>The Global Catalogue of Microorganisms (GCM) 10K type strain sequencing project: providing services to taxonomists for standard genome sequencing and annotation.</title>
        <authorList>
            <consortium name="The Broad Institute Genomics Platform"/>
            <consortium name="The Broad Institute Genome Sequencing Center for Infectious Disease"/>
            <person name="Wu L."/>
            <person name="Ma J."/>
        </authorList>
    </citation>
    <scope>NUCLEOTIDE SEQUENCE [LARGE SCALE GENOMIC DNA]</scope>
    <source>
        <strain evidence="8">JCM 31920</strain>
    </source>
</reference>
<dbReference type="InterPro" id="IPR007627">
    <property type="entry name" value="RNA_pol_sigma70_r2"/>
</dbReference>
<organism evidence="7 8">
    <name type="scientific">Ravibacter arvi</name>
    <dbReference type="NCBI Taxonomy" id="2051041"/>
    <lineage>
        <taxon>Bacteria</taxon>
        <taxon>Pseudomonadati</taxon>
        <taxon>Bacteroidota</taxon>
        <taxon>Cytophagia</taxon>
        <taxon>Cytophagales</taxon>
        <taxon>Spirosomataceae</taxon>
        <taxon>Ravibacter</taxon>
    </lineage>
</organism>
<evidence type="ECO:0000313" key="8">
    <source>
        <dbReference type="Proteomes" id="UP001501508"/>
    </source>
</evidence>
<dbReference type="InterPro" id="IPR013324">
    <property type="entry name" value="RNA_pol_sigma_r3/r4-like"/>
</dbReference>
<dbReference type="InterPro" id="IPR013249">
    <property type="entry name" value="RNA_pol_sigma70_r4_t2"/>
</dbReference>
<evidence type="ECO:0000259" key="6">
    <source>
        <dbReference type="Pfam" id="PF08281"/>
    </source>
</evidence>